<dbReference type="EMBL" id="LR746496">
    <property type="protein sequence ID" value="CAA7602748.1"/>
    <property type="molecule type" value="Genomic_DNA"/>
</dbReference>
<dbReference type="AlphaFoldDB" id="A0A8S0W511"/>
<protein>
    <recommendedName>
        <fullName evidence="1">Stage 0 sporulation protein A homolog</fullName>
    </recommendedName>
</protein>
<organism evidence="6">
    <name type="scientific">Acididesulfobacillus acetoxydans</name>
    <dbReference type="NCBI Taxonomy" id="1561005"/>
    <lineage>
        <taxon>Bacteria</taxon>
        <taxon>Bacillati</taxon>
        <taxon>Bacillota</taxon>
        <taxon>Clostridia</taxon>
        <taxon>Eubacteriales</taxon>
        <taxon>Peptococcaceae</taxon>
        <taxon>Acididesulfobacillus</taxon>
    </lineage>
</organism>
<feature type="modified residue" description="4-aspartylphosphate" evidence="4">
    <location>
        <position position="52"/>
    </location>
</feature>
<dbReference type="Proteomes" id="UP000836597">
    <property type="component" value="Chromosome"/>
</dbReference>
<feature type="domain" description="Response regulatory" evidence="5">
    <location>
        <begin position="3"/>
        <end position="116"/>
    </location>
</feature>
<evidence type="ECO:0000256" key="1">
    <source>
        <dbReference type="ARBA" id="ARBA00018672"/>
    </source>
</evidence>
<evidence type="ECO:0000256" key="4">
    <source>
        <dbReference type="PROSITE-ProRule" id="PRU00169"/>
    </source>
</evidence>
<dbReference type="EMBL" id="CDGJ01000027">
    <property type="protein sequence ID" value="CEJ06395.1"/>
    <property type="molecule type" value="Genomic_DNA"/>
</dbReference>
<evidence type="ECO:0000256" key="2">
    <source>
        <dbReference type="ARBA" id="ARBA00022553"/>
    </source>
</evidence>
<dbReference type="SMART" id="SM00448">
    <property type="entry name" value="REC"/>
    <property type="match status" value="1"/>
</dbReference>
<evidence type="ECO:0000259" key="5">
    <source>
        <dbReference type="PROSITE" id="PS50110"/>
    </source>
</evidence>
<gene>
    <name evidence="7" type="ORF">DEACI_0843</name>
    <name evidence="6" type="ORF">DEACI_3427</name>
</gene>
<dbReference type="PANTHER" id="PTHR44591:SF23">
    <property type="entry name" value="CHEY SUBFAMILY"/>
    <property type="match status" value="1"/>
</dbReference>
<reference evidence="7" key="1">
    <citation type="submission" date="2014-11" db="EMBL/GenBank/DDBJ databases">
        <authorList>
            <person name="Hornung B.V."/>
        </authorList>
    </citation>
    <scope>NUCLEOTIDE SEQUENCE</scope>
    <source>
        <strain evidence="7">INE</strain>
    </source>
</reference>
<dbReference type="InterPro" id="IPR011006">
    <property type="entry name" value="CheY-like_superfamily"/>
</dbReference>
<dbReference type="Pfam" id="PF00072">
    <property type="entry name" value="Response_reg"/>
    <property type="match status" value="1"/>
</dbReference>
<sequence length="122" mass="13659">MARIAIVEDFPAIRELYKYALEPMQAVIQDYPTGSEAIRQLPDFRPDLLILDHRLPDMTGNAIIEHLPQIQNIPIIVVSGYLDPEILPRYESLGVSRILAKPIDLALLLDQVSRLLNSAASS</sequence>
<dbReference type="InterPro" id="IPR050595">
    <property type="entry name" value="Bact_response_regulator"/>
</dbReference>
<reference evidence="6" key="2">
    <citation type="submission" date="2020-01" db="EMBL/GenBank/DDBJ databases">
        <authorList>
            <person name="Hornung B."/>
        </authorList>
    </citation>
    <scope>NUCLEOTIDE SEQUENCE</scope>
    <source>
        <strain evidence="6">PacBioINE</strain>
    </source>
</reference>
<evidence type="ECO:0000313" key="8">
    <source>
        <dbReference type="Proteomes" id="UP001071230"/>
    </source>
</evidence>
<accession>A0A8S0W511</accession>
<dbReference type="Gene3D" id="3.40.50.2300">
    <property type="match status" value="1"/>
</dbReference>
<keyword evidence="2 4" id="KW-0597">Phosphoprotein</keyword>
<evidence type="ECO:0000313" key="7">
    <source>
        <dbReference type="EMBL" id="CEJ06395.1"/>
    </source>
</evidence>
<keyword evidence="8" id="KW-1185">Reference proteome</keyword>
<dbReference type="RefSeq" id="WP_240986068.1">
    <property type="nucleotide sequence ID" value="NZ_CDGJ01000027.1"/>
</dbReference>
<dbReference type="PROSITE" id="PS50110">
    <property type="entry name" value="RESPONSE_REGULATORY"/>
    <property type="match status" value="1"/>
</dbReference>
<dbReference type="GO" id="GO:0000160">
    <property type="term" value="P:phosphorelay signal transduction system"/>
    <property type="evidence" value="ECO:0007669"/>
    <property type="project" value="InterPro"/>
</dbReference>
<dbReference type="PANTHER" id="PTHR44591">
    <property type="entry name" value="STRESS RESPONSE REGULATOR PROTEIN 1"/>
    <property type="match status" value="1"/>
</dbReference>
<dbReference type="KEGG" id="aacx:DEACI_3427"/>
<evidence type="ECO:0000313" key="6">
    <source>
        <dbReference type="EMBL" id="CAA7602748.1"/>
    </source>
</evidence>
<dbReference type="Proteomes" id="UP001071230">
    <property type="component" value="Unassembled WGS sequence"/>
</dbReference>
<dbReference type="SUPFAM" id="SSF52172">
    <property type="entry name" value="CheY-like"/>
    <property type="match status" value="1"/>
</dbReference>
<proteinExistence type="predicted"/>
<evidence type="ECO:0000256" key="3">
    <source>
        <dbReference type="ARBA" id="ARBA00024867"/>
    </source>
</evidence>
<comment type="function">
    <text evidence="3">May play the central regulatory role in sporulation. It may be an element of the effector pathway responsible for the activation of sporulation genes in response to nutritional stress. Spo0A may act in concert with spo0H (a sigma factor) to control the expression of some genes that are critical to the sporulation process.</text>
</comment>
<dbReference type="InterPro" id="IPR001789">
    <property type="entry name" value="Sig_transdc_resp-reg_receiver"/>
</dbReference>
<dbReference type="CDD" id="cd00156">
    <property type="entry name" value="REC"/>
    <property type="match status" value="1"/>
</dbReference>
<name>A0A8S0W511_9FIRM</name>